<dbReference type="Gene3D" id="2.30.30.140">
    <property type="match status" value="1"/>
</dbReference>
<dbReference type="InterPro" id="IPR014001">
    <property type="entry name" value="Helicase_ATP-bd"/>
</dbReference>
<evidence type="ECO:0000256" key="10">
    <source>
        <dbReference type="ARBA" id="ARBA00022806"/>
    </source>
</evidence>
<dbReference type="Pfam" id="PF00271">
    <property type="entry name" value="Helicase_C"/>
    <property type="match status" value="1"/>
</dbReference>
<evidence type="ECO:0000259" key="16">
    <source>
        <dbReference type="PROSITE" id="PS51192"/>
    </source>
</evidence>
<sequence length="1400" mass="162466">MDSSSWRDVTSTQSVCEETFVKDYTEAEAEEYLKFMNNRERVENRKESCKLDMTFQELEDNMQKLYRDDLAKVYRECSFTYSPQSNNDLSVLAMKDKILPIIETNSVVVIRGPTGCGKTTQIPQFILDANIKKRLNCNIIVTQPRRIAAISIAKRVCHEGGWRLGTLVGYKVGMQQEVSPETRLTYCTTEILLQHLIHQKHLLDYTHIILDEIHERDQNLDFLLLVVKRLLQTNSRQVKVILMSATIDVTKFARYFSTKVENNLIPAPVIKIPEKRNFQIRTYYLDEINDIGNIPEVSVMEPKVTQSMMKFCSLIINALDEIDMNDNEEDSTPPQRHAVLVFLPGIYEIEELYDYLSVFHEKLWDLTILHSLISDDNEQHRVFQKPPQGYRRIILSTNIAESSITVPDVKYVIDFCLVKLLTFNPATYYQSLQLCWASKTNCTQRAGRTGRVMDGRVYRLVPKAFYDNILEDHSMPEMLRAPLANVVLRAKILDLDEPRILLSHSLDPPTLSNLANTILSLKEVGALVDDDSYQLFDGKLTDLGKIMAHLPFDIRISKLIMLGHVFGVLRDAIILGASMAVKDVFSMEQCHPTVSSYTIRKKWAHNSDSDCIATLNVYKTWQNEKANRRLNTHQAERQWGQRNGLQIKALRELDALVNEITIRLLRLGIKESIGVNKVIWQGVDRDFVLKLVLAGAFYPNYFVKRLQNQETYEENISMTLGSLDPMKTVYLRGWPMKQPGYLYAKKFQEIFSKHLRIPEKQIVISFNASRVYVQFREKETDIDDSLQNISESVYQAVMMKQCNIPIEIKLLNVEEANERARHYDVHKFERNFFFRRNVRMIETNVSKIRPTLPGLDVTFIPLFIQTIISPGYFWATLDDDTTRYEMRVIEKSLNKHPLKKFLSIPKTFTIIAAPMEKNNFSTFHRAIIKEFISEVGELVDIFFIDHGRFSRVRLSDLREINNSTILNIPPLAFSCNLAFLRPSNQSNVHQWSERSRNYFVAQIKENEKIFGKIYSVVDSVINLELIVVNKKGERFNVNEGLIEKGYAVKREETYLSKHNHELRTDIDTVNAMSIEEKKFYEEEQYDKHCLLEYPNPPREEDCNFSVKLQGPDSPLEMELIQLTLGEKLRKISVEMNSVNSVLLDNDLNQSRRLLVAQSITQSVKNVLTLRNTTFLPNIPGLAALLALIFAPRMELRCNSRKTYYTGALCGLGPIDNCINRAMFPDHDMEIPFDVDITMDDVKEINKLRHWMNTGMRLDNSSDEDIIMCQNKIKHILLNVRDKQRQLRNPKDDEIDRHSNKWNRYNRPHILPSVQKSVIKYDVYPLHNALELRETNEQMEEMLQHLSQLQDLAYEDARKMANVAAFCKLCGKETFGLLELRCHLQSEQHVEKEKLLQHQLH</sequence>
<comment type="similarity">
    <text evidence="2">Belongs to the DEAD box helicase family. DEAH subfamily.</text>
</comment>
<evidence type="ECO:0000256" key="3">
    <source>
        <dbReference type="ARBA" id="ARBA00012552"/>
    </source>
</evidence>
<gene>
    <name evidence="19" type="primary">LOC112467456</name>
</gene>
<evidence type="ECO:0000256" key="9">
    <source>
        <dbReference type="ARBA" id="ARBA00022801"/>
    </source>
</evidence>
<dbReference type="GO" id="GO:0003724">
    <property type="term" value="F:RNA helicase activity"/>
    <property type="evidence" value="ECO:0007669"/>
    <property type="project" value="UniProtKB-EC"/>
</dbReference>
<keyword evidence="8" id="KW-0221">Differentiation</keyword>
<evidence type="ECO:0000259" key="17">
    <source>
        <dbReference type="PROSITE" id="PS51194"/>
    </source>
</evidence>
<dbReference type="SMART" id="SM00487">
    <property type="entry name" value="DEXDc"/>
    <property type="match status" value="1"/>
</dbReference>
<dbReference type="PANTHER" id="PTHR18934">
    <property type="entry name" value="ATP-DEPENDENT RNA HELICASE"/>
    <property type="match status" value="1"/>
</dbReference>
<dbReference type="Proteomes" id="UP000504618">
    <property type="component" value="Unplaced"/>
</dbReference>
<dbReference type="PROSITE" id="PS51194">
    <property type="entry name" value="HELICASE_CTER"/>
    <property type="match status" value="1"/>
</dbReference>
<dbReference type="GO" id="GO:0016787">
    <property type="term" value="F:hydrolase activity"/>
    <property type="evidence" value="ECO:0007669"/>
    <property type="project" value="UniProtKB-KW"/>
</dbReference>
<evidence type="ECO:0000256" key="14">
    <source>
        <dbReference type="ARBA" id="ARBA00023254"/>
    </source>
</evidence>
<dbReference type="InterPro" id="IPR035437">
    <property type="entry name" value="SNase_OB-fold_sf"/>
</dbReference>
<dbReference type="Pfam" id="PF00270">
    <property type="entry name" value="DEAD"/>
    <property type="match status" value="1"/>
</dbReference>
<dbReference type="Gene3D" id="2.40.50.90">
    <property type="match status" value="1"/>
</dbReference>
<organism evidence="18 19">
    <name type="scientific">Temnothorax curvispinosus</name>
    <dbReference type="NCBI Taxonomy" id="300111"/>
    <lineage>
        <taxon>Eukaryota</taxon>
        <taxon>Metazoa</taxon>
        <taxon>Ecdysozoa</taxon>
        <taxon>Arthropoda</taxon>
        <taxon>Hexapoda</taxon>
        <taxon>Insecta</taxon>
        <taxon>Pterygota</taxon>
        <taxon>Neoptera</taxon>
        <taxon>Endopterygota</taxon>
        <taxon>Hymenoptera</taxon>
        <taxon>Apocrita</taxon>
        <taxon>Aculeata</taxon>
        <taxon>Formicoidea</taxon>
        <taxon>Formicidae</taxon>
        <taxon>Myrmicinae</taxon>
        <taxon>Temnothorax</taxon>
    </lineage>
</organism>
<dbReference type="SUPFAM" id="SSF63748">
    <property type="entry name" value="Tudor/PWWP/MBT"/>
    <property type="match status" value="1"/>
</dbReference>
<evidence type="ECO:0000256" key="11">
    <source>
        <dbReference type="ARBA" id="ARBA00022840"/>
    </source>
</evidence>
<evidence type="ECO:0000256" key="8">
    <source>
        <dbReference type="ARBA" id="ARBA00022782"/>
    </source>
</evidence>
<dbReference type="GO" id="GO:0005524">
    <property type="term" value="F:ATP binding"/>
    <property type="evidence" value="ECO:0007669"/>
    <property type="project" value="UniProtKB-KW"/>
</dbReference>
<keyword evidence="12" id="KW-0744">Spermatogenesis</keyword>
<dbReference type="InterPro" id="IPR011545">
    <property type="entry name" value="DEAD/DEAH_box_helicase_dom"/>
</dbReference>
<dbReference type="InterPro" id="IPR007502">
    <property type="entry name" value="Helicase-assoc_dom"/>
</dbReference>
<evidence type="ECO:0000256" key="15">
    <source>
        <dbReference type="ARBA" id="ARBA00047984"/>
    </source>
</evidence>
<evidence type="ECO:0000256" key="13">
    <source>
        <dbReference type="ARBA" id="ARBA00023158"/>
    </source>
</evidence>
<dbReference type="GO" id="GO:0030154">
    <property type="term" value="P:cell differentiation"/>
    <property type="evidence" value="ECO:0007669"/>
    <property type="project" value="UniProtKB-KW"/>
</dbReference>
<reference evidence="19" key="1">
    <citation type="submission" date="2025-08" db="UniProtKB">
        <authorList>
            <consortium name="RefSeq"/>
        </authorList>
    </citation>
    <scope>IDENTIFICATION</scope>
    <source>
        <tissue evidence="19">Whole body</tissue>
    </source>
</reference>
<dbReference type="GO" id="GO:0051321">
    <property type="term" value="P:meiotic cell cycle"/>
    <property type="evidence" value="ECO:0007669"/>
    <property type="project" value="UniProtKB-KW"/>
</dbReference>
<dbReference type="Gene3D" id="1.20.120.1080">
    <property type="match status" value="1"/>
</dbReference>
<keyword evidence="5" id="KW-0217">Developmental protein</keyword>
<evidence type="ECO:0000256" key="12">
    <source>
        <dbReference type="ARBA" id="ARBA00022871"/>
    </source>
</evidence>
<dbReference type="SUPFAM" id="SSF52540">
    <property type="entry name" value="P-loop containing nucleoside triphosphate hydrolases"/>
    <property type="match status" value="1"/>
</dbReference>
<accession>A0A6J1RGJ5</accession>
<dbReference type="GO" id="GO:0005737">
    <property type="term" value="C:cytoplasm"/>
    <property type="evidence" value="ECO:0007669"/>
    <property type="project" value="UniProtKB-SubCell"/>
</dbReference>
<dbReference type="SMART" id="SM00490">
    <property type="entry name" value="HELICc"/>
    <property type="match status" value="1"/>
</dbReference>
<dbReference type="RefSeq" id="XP_024891861.1">
    <property type="nucleotide sequence ID" value="XM_025036093.1"/>
</dbReference>
<dbReference type="CDD" id="cd18791">
    <property type="entry name" value="SF2_C_RHA"/>
    <property type="match status" value="1"/>
</dbReference>
<keyword evidence="10 19" id="KW-0347">Helicase</keyword>
<dbReference type="SMART" id="SM00847">
    <property type="entry name" value="HA2"/>
    <property type="match status" value="1"/>
</dbReference>
<dbReference type="InterPro" id="IPR002999">
    <property type="entry name" value="Tudor"/>
</dbReference>
<evidence type="ECO:0000256" key="6">
    <source>
        <dbReference type="ARBA" id="ARBA00022490"/>
    </source>
</evidence>
<keyword evidence="9" id="KW-0378">Hydrolase</keyword>
<dbReference type="PANTHER" id="PTHR18934:SF113">
    <property type="entry name" value="ATP-DEPENDENT RNA HELICASE TDRD9"/>
    <property type="match status" value="1"/>
</dbReference>
<dbReference type="GO" id="GO:0003723">
    <property type="term" value="F:RNA binding"/>
    <property type="evidence" value="ECO:0007669"/>
    <property type="project" value="TreeGrafter"/>
</dbReference>
<name>A0A6J1RGJ5_9HYME</name>
<comment type="catalytic activity">
    <reaction evidence="15">
        <text>ATP + H2O = ADP + phosphate + H(+)</text>
        <dbReference type="Rhea" id="RHEA:13065"/>
        <dbReference type="ChEBI" id="CHEBI:15377"/>
        <dbReference type="ChEBI" id="CHEBI:15378"/>
        <dbReference type="ChEBI" id="CHEBI:30616"/>
        <dbReference type="ChEBI" id="CHEBI:43474"/>
        <dbReference type="ChEBI" id="CHEBI:456216"/>
        <dbReference type="EC" id="3.6.4.13"/>
    </reaction>
</comment>
<evidence type="ECO:0000313" key="18">
    <source>
        <dbReference type="Proteomes" id="UP000504618"/>
    </source>
</evidence>
<feature type="domain" description="Helicase ATP-binding" evidence="16">
    <location>
        <begin position="99"/>
        <end position="265"/>
    </location>
</feature>
<keyword evidence="18" id="KW-1185">Reference proteome</keyword>
<evidence type="ECO:0000256" key="1">
    <source>
        <dbReference type="ARBA" id="ARBA00004496"/>
    </source>
</evidence>
<protein>
    <recommendedName>
        <fullName evidence="4">Probable ATP-dependent RNA helicase spindle-E</fullName>
        <ecNumber evidence="3">3.6.4.13</ecNumber>
    </recommendedName>
</protein>
<dbReference type="InterPro" id="IPR027417">
    <property type="entry name" value="P-loop_NTPase"/>
</dbReference>
<feature type="domain" description="Helicase C-terminal" evidence="17">
    <location>
        <begin position="318"/>
        <end position="494"/>
    </location>
</feature>
<dbReference type="GO" id="GO:0031047">
    <property type="term" value="P:regulatory ncRNA-mediated gene silencing"/>
    <property type="evidence" value="ECO:0007669"/>
    <property type="project" value="UniProtKB-KW"/>
</dbReference>
<evidence type="ECO:0000256" key="7">
    <source>
        <dbReference type="ARBA" id="ARBA00022741"/>
    </source>
</evidence>
<dbReference type="Pfam" id="PF00567">
    <property type="entry name" value="TUDOR"/>
    <property type="match status" value="1"/>
</dbReference>
<keyword evidence="6" id="KW-0963">Cytoplasm</keyword>
<dbReference type="OrthoDB" id="66977at2759"/>
<dbReference type="PROSITE" id="PS51192">
    <property type="entry name" value="HELICASE_ATP_BIND_1"/>
    <property type="match status" value="1"/>
</dbReference>
<proteinExistence type="inferred from homology"/>
<comment type="subcellular location">
    <subcellularLocation>
        <location evidence="1">Cytoplasm</location>
    </subcellularLocation>
</comment>
<dbReference type="InterPro" id="IPR001650">
    <property type="entry name" value="Helicase_C-like"/>
</dbReference>
<keyword evidence="13" id="KW-0943">RNA-mediated gene silencing</keyword>
<evidence type="ECO:0000256" key="5">
    <source>
        <dbReference type="ARBA" id="ARBA00022473"/>
    </source>
</evidence>
<evidence type="ECO:0000313" key="19">
    <source>
        <dbReference type="RefSeq" id="XP_024891861.1"/>
    </source>
</evidence>
<evidence type="ECO:0000256" key="2">
    <source>
        <dbReference type="ARBA" id="ARBA00008792"/>
    </source>
</evidence>
<keyword evidence="11" id="KW-0067">ATP-binding</keyword>
<dbReference type="Gene3D" id="3.40.50.300">
    <property type="entry name" value="P-loop containing nucleotide triphosphate hydrolases"/>
    <property type="match status" value="2"/>
</dbReference>
<dbReference type="GO" id="GO:0007283">
    <property type="term" value="P:spermatogenesis"/>
    <property type="evidence" value="ECO:0007669"/>
    <property type="project" value="UniProtKB-KW"/>
</dbReference>
<evidence type="ECO:0000256" key="4">
    <source>
        <dbReference type="ARBA" id="ARBA00013352"/>
    </source>
</evidence>
<dbReference type="GeneID" id="112467456"/>
<keyword evidence="14" id="KW-0469">Meiosis</keyword>
<keyword evidence="7" id="KW-0547">Nucleotide-binding</keyword>
<dbReference type="EC" id="3.6.4.13" evidence="3"/>